<dbReference type="InterPro" id="IPR029058">
    <property type="entry name" value="AB_hydrolase_fold"/>
</dbReference>
<feature type="domain" description="Peptidase S9 prolyl oligopeptidase catalytic" evidence="6">
    <location>
        <begin position="455"/>
        <end position="662"/>
    </location>
</feature>
<dbReference type="InterPro" id="IPR002470">
    <property type="entry name" value="Peptidase_S9A"/>
</dbReference>
<dbReference type="InterPro" id="IPR051543">
    <property type="entry name" value="Serine_Peptidase_S9A"/>
</dbReference>
<keyword evidence="4" id="KW-0720">Serine protease</keyword>
<dbReference type="EMBL" id="JBANDX010000003">
    <property type="protein sequence ID" value="MEL0607885.1"/>
    <property type="molecule type" value="Genomic_DNA"/>
</dbReference>
<dbReference type="Pfam" id="PF02897">
    <property type="entry name" value="Peptidase_S9_N"/>
    <property type="match status" value="1"/>
</dbReference>
<reference evidence="8 9" key="1">
    <citation type="submission" date="2024-02" db="EMBL/GenBank/DDBJ databases">
        <title>Bacteria isolated from the canopy kelp, Nereocystis luetkeana.</title>
        <authorList>
            <person name="Pfister C.A."/>
            <person name="Younker I.T."/>
            <person name="Light S.H."/>
        </authorList>
    </citation>
    <scope>NUCLEOTIDE SEQUENCE [LARGE SCALE GENOMIC DNA]</scope>
    <source>
        <strain evidence="8 9">TI.1.15</strain>
    </source>
</reference>
<organism evidence="8 9">
    <name type="scientific">Vibrio echinoideorum</name>
    <dbReference type="NCBI Taxonomy" id="2100116"/>
    <lineage>
        <taxon>Bacteria</taxon>
        <taxon>Pseudomonadati</taxon>
        <taxon>Pseudomonadota</taxon>
        <taxon>Gammaproteobacteria</taxon>
        <taxon>Vibrionales</taxon>
        <taxon>Vibrionaceae</taxon>
        <taxon>Vibrio</taxon>
    </lineage>
</organism>
<keyword evidence="3" id="KW-0378">Hydrolase</keyword>
<feature type="signal peptide" evidence="5">
    <location>
        <begin position="1"/>
        <end position="19"/>
    </location>
</feature>
<sequence>MKAFVLLAFVLAFSGGVGASDQFSWLRDDSRSASEVLNYLNKQNDQTQLYQERVRSLSESLQQNWQDHRPVRADKPWKEIGGFEYAIQNRNSGRVLLSRQVGSANSVELLNIDARSVGFDYYQLGGWALNSSKTKLAIAEDVTGSEHYQVSVVDLQSRHVTPVAQNVDSSLAWSKDGQSLYLIQLEQHTSRPYALTLNFLSESKSIRLIEELDPAWLLSYYLSSDKQFAVVQANSENSSEQRLLNLDTGEISKPLLSRKAGVEYYVDVAGSTLYANSNHTRNDFAFYSAPLSQAAQVIQWQTIYAPNDDSRISNFYLFESGAVVVSQSGASQSLNFLDKDNRYRSSQLLADVGQVAWVSQVGDYQSNKLHIRSMSLTQPAKWVRLNTDTLQRERFSQDHYPQYQQSAYQTEQVMVNSGGVTIPVTLAYRKDKLTKTTPVFLYGYGAYGMTMKPYFMPQIISLLDEGVIYAIAHVRGGGFYGESWYQAGKGIKKENAILDFIAVARDLTAYNLGKRPIYAMGGSAGGTLVAAALNQAPDLFDGAVLKVPFVDVVNSMSDSALPLTAQQYGEWGNPNIADELQVMQQYDPYLNLSEQNYPPILIQVGLNDRRVPYWEGAKYYAKLSELTTGSGPYLLSTNFTQGHSTDRRKSLAQQAFEHAFLLSLTLKDIKAEQ</sequence>
<keyword evidence="9" id="KW-1185">Reference proteome</keyword>
<feature type="domain" description="Peptidase S9A N-terminal" evidence="7">
    <location>
        <begin position="19"/>
        <end position="395"/>
    </location>
</feature>
<feature type="chain" id="PRO_5045294444" evidence="5">
    <location>
        <begin position="20"/>
        <end position="673"/>
    </location>
</feature>
<dbReference type="SUPFAM" id="SSF50993">
    <property type="entry name" value="Peptidase/esterase 'gauge' domain"/>
    <property type="match status" value="1"/>
</dbReference>
<evidence type="ECO:0000256" key="1">
    <source>
        <dbReference type="ARBA" id="ARBA00005228"/>
    </source>
</evidence>
<dbReference type="Gene3D" id="3.40.50.1820">
    <property type="entry name" value="alpha/beta hydrolase"/>
    <property type="match status" value="1"/>
</dbReference>
<dbReference type="InterPro" id="IPR001375">
    <property type="entry name" value="Peptidase_S9_cat"/>
</dbReference>
<dbReference type="Gene3D" id="2.130.10.120">
    <property type="entry name" value="Prolyl oligopeptidase, N-terminal domain"/>
    <property type="match status" value="1"/>
</dbReference>
<evidence type="ECO:0000256" key="2">
    <source>
        <dbReference type="ARBA" id="ARBA00022670"/>
    </source>
</evidence>
<evidence type="ECO:0000256" key="3">
    <source>
        <dbReference type="ARBA" id="ARBA00022801"/>
    </source>
</evidence>
<evidence type="ECO:0000313" key="8">
    <source>
        <dbReference type="EMBL" id="MEL0607885.1"/>
    </source>
</evidence>
<dbReference type="InterPro" id="IPR023302">
    <property type="entry name" value="Pept_S9A_N"/>
</dbReference>
<evidence type="ECO:0000313" key="9">
    <source>
        <dbReference type="Proteomes" id="UP001377160"/>
    </source>
</evidence>
<protein>
    <submittedName>
        <fullName evidence="8">Prolyl oligopeptidase family serine peptidase</fullName>
    </submittedName>
</protein>
<dbReference type="RefSeq" id="WP_341634607.1">
    <property type="nucleotide sequence ID" value="NZ_JBANDX010000003.1"/>
</dbReference>
<gene>
    <name evidence="8" type="ORF">V8Z71_06145</name>
</gene>
<name>A0ABU9FNW6_9VIBR</name>
<dbReference type="Proteomes" id="UP001377160">
    <property type="component" value="Unassembled WGS sequence"/>
</dbReference>
<evidence type="ECO:0000259" key="7">
    <source>
        <dbReference type="Pfam" id="PF02897"/>
    </source>
</evidence>
<evidence type="ECO:0000259" key="6">
    <source>
        <dbReference type="Pfam" id="PF00326"/>
    </source>
</evidence>
<evidence type="ECO:0000256" key="4">
    <source>
        <dbReference type="ARBA" id="ARBA00022825"/>
    </source>
</evidence>
<comment type="caution">
    <text evidence="8">The sequence shown here is derived from an EMBL/GenBank/DDBJ whole genome shotgun (WGS) entry which is preliminary data.</text>
</comment>
<comment type="similarity">
    <text evidence="1">Belongs to the peptidase S9A family.</text>
</comment>
<keyword evidence="5" id="KW-0732">Signal</keyword>
<evidence type="ECO:0000256" key="5">
    <source>
        <dbReference type="SAM" id="SignalP"/>
    </source>
</evidence>
<keyword evidence="2" id="KW-0645">Protease</keyword>
<accession>A0ABU9FNW6</accession>
<dbReference type="PRINTS" id="PR00862">
    <property type="entry name" value="PROLIGOPTASE"/>
</dbReference>
<dbReference type="PANTHER" id="PTHR11757:SF19">
    <property type="entry name" value="PROLYL ENDOPEPTIDASE-LIKE"/>
    <property type="match status" value="1"/>
</dbReference>
<dbReference type="Pfam" id="PF00326">
    <property type="entry name" value="Peptidase_S9"/>
    <property type="match status" value="1"/>
</dbReference>
<proteinExistence type="inferred from homology"/>
<dbReference type="PANTHER" id="PTHR11757">
    <property type="entry name" value="PROTEASE FAMILY S9A OLIGOPEPTIDASE"/>
    <property type="match status" value="1"/>
</dbReference>
<dbReference type="SUPFAM" id="SSF53474">
    <property type="entry name" value="alpha/beta-Hydrolases"/>
    <property type="match status" value="1"/>
</dbReference>